<feature type="domain" description="Protein kinase" evidence="5">
    <location>
        <begin position="228"/>
        <end position="462"/>
    </location>
</feature>
<dbReference type="InterPro" id="IPR003591">
    <property type="entry name" value="Leu-rich_rpt_typical-subtyp"/>
</dbReference>
<dbReference type="PROSITE" id="PS00107">
    <property type="entry name" value="PROTEIN_KINASE_ATP"/>
    <property type="match status" value="1"/>
</dbReference>
<dbReference type="InterPro" id="IPR032675">
    <property type="entry name" value="LRR_dom_sf"/>
</dbReference>
<dbReference type="PANTHER" id="PTHR48051:SF1">
    <property type="entry name" value="RAS SUPPRESSOR PROTEIN 1"/>
    <property type="match status" value="1"/>
</dbReference>
<dbReference type="RefSeq" id="WP_309905774.1">
    <property type="nucleotide sequence ID" value="NZ_JAVDRF010000012.1"/>
</dbReference>
<gene>
    <name evidence="6" type="ORF">J2739_004505</name>
</gene>
<feature type="region of interest" description="Disordered" evidence="4">
    <location>
        <begin position="1"/>
        <end position="24"/>
    </location>
</feature>
<sequence length="462" mass="49547">MIAARPPGGDRTAATGEDEGSPTTLHQLRRGELAGARRLVLRCGLTEFPREIFALADTLEALDLSGNALSTLPEDLGRLHRLRVLFCSNNRFTELPAALGRCGSLDMVGFKANRIRKVPGEALPPALRWLILTDNEIEALPPAIGRCTRLQKLMLAGNRLQALPAELAACRALELVRISANRLEALPDWLPALPRLAWLAFAGNPFDDRAETAAVEAATIPAIDWRRLSLRDTLGEGASGVIRRADWMQPDGRARPVAVKLFKGAVTSDGWPHSEMAACIAAGAHPNLIGVEGRIHDHPEGTSGLVLALVDPRFRNLAGPPSLASCSRDVYAEEAAWPLAAARRLACGIASAAAQLHAHGILHGDLYAHNILWDGEGNGLLGDYGAASFLPLDGSEQALALQRVEARAFGLLLEELRSRCRPADDSERAVLARWAELQARCTQPQAGARPLLDEIAAALAAD</sequence>
<dbReference type="InterPro" id="IPR011009">
    <property type="entry name" value="Kinase-like_dom_sf"/>
</dbReference>
<dbReference type="SUPFAM" id="SSF52058">
    <property type="entry name" value="L domain-like"/>
    <property type="match status" value="1"/>
</dbReference>
<keyword evidence="3" id="KW-0547">Nucleotide-binding</keyword>
<keyword evidence="7" id="KW-1185">Reference proteome</keyword>
<evidence type="ECO:0000313" key="6">
    <source>
        <dbReference type="EMBL" id="MDR6538712.1"/>
    </source>
</evidence>
<evidence type="ECO:0000313" key="7">
    <source>
        <dbReference type="Proteomes" id="UP001184230"/>
    </source>
</evidence>
<dbReference type="Pfam" id="PF00560">
    <property type="entry name" value="LRR_1"/>
    <property type="match status" value="2"/>
</dbReference>
<dbReference type="PROSITE" id="PS50011">
    <property type="entry name" value="PROTEIN_KINASE_DOM"/>
    <property type="match status" value="1"/>
</dbReference>
<keyword evidence="1" id="KW-0433">Leucine-rich repeat</keyword>
<dbReference type="Gene3D" id="3.30.200.20">
    <property type="entry name" value="Phosphorylase Kinase, domain 1"/>
    <property type="match status" value="1"/>
</dbReference>
<keyword evidence="3" id="KW-0067">ATP-binding</keyword>
<protein>
    <recommendedName>
        <fullName evidence="5">Protein kinase domain-containing protein</fullName>
    </recommendedName>
</protein>
<dbReference type="PANTHER" id="PTHR48051">
    <property type="match status" value="1"/>
</dbReference>
<dbReference type="Gene3D" id="3.80.10.10">
    <property type="entry name" value="Ribonuclease Inhibitor"/>
    <property type="match status" value="2"/>
</dbReference>
<evidence type="ECO:0000256" key="3">
    <source>
        <dbReference type="PROSITE-ProRule" id="PRU10141"/>
    </source>
</evidence>
<dbReference type="SMART" id="SM00220">
    <property type="entry name" value="S_TKc"/>
    <property type="match status" value="1"/>
</dbReference>
<dbReference type="SUPFAM" id="SSF56112">
    <property type="entry name" value="Protein kinase-like (PK-like)"/>
    <property type="match status" value="1"/>
</dbReference>
<evidence type="ECO:0000259" key="5">
    <source>
        <dbReference type="PROSITE" id="PS50011"/>
    </source>
</evidence>
<dbReference type="Pfam" id="PF07714">
    <property type="entry name" value="PK_Tyr_Ser-Thr"/>
    <property type="match status" value="1"/>
</dbReference>
<dbReference type="InterPro" id="IPR001245">
    <property type="entry name" value="Ser-Thr/Tyr_kinase_cat_dom"/>
</dbReference>
<name>A0ABU1NJS5_9BURK</name>
<dbReference type="InterPro" id="IPR050216">
    <property type="entry name" value="LRR_domain-containing"/>
</dbReference>
<dbReference type="InterPro" id="IPR000719">
    <property type="entry name" value="Prot_kinase_dom"/>
</dbReference>
<evidence type="ECO:0000256" key="4">
    <source>
        <dbReference type="SAM" id="MobiDB-lite"/>
    </source>
</evidence>
<comment type="caution">
    <text evidence="6">The sequence shown here is derived from an EMBL/GenBank/DDBJ whole genome shotgun (WGS) entry which is preliminary data.</text>
</comment>
<dbReference type="InterPro" id="IPR001611">
    <property type="entry name" value="Leu-rich_rpt"/>
</dbReference>
<dbReference type="SMART" id="SM00364">
    <property type="entry name" value="LRR_BAC"/>
    <property type="match status" value="4"/>
</dbReference>
<accession>A0ABU1NJS5</accession>
<evidence type="ECO:0000256" key="1">
    <source>
        <dbReference type="ARBA" id="ARBA00022614"/>
    </source>
</evidence>
<proteinExistence type="predicted"/>
<organism evidence="6 7">
    <name type="scientific">Variovorax soli</name>
    <dbReference type="NCBI Taxonomy" id="376815"/>
    <lineage>
        <taxon>Bacteria</taxon>
        <taxon>Pseudomonadati</taxon>
        <taxon>Pseudomonadota</taxon>
        <taxon>Betaproteobacteria</taxon>
        <taxon>Burkholderiales</taxon>
        <taxon>Comamonadaceae</taxon>
        <taxon>Variovorax</taxon>
    </lineage>
</organism>
<dbReference type="Proteomes" id="UP001184230">
    <property type="component" value="Unassembled WGS sequence"/>
</dbReference>
<reference evidence="6 7" key="1">
    <citation type="submission" date="2023-07" db="EMBL/GenBank/DDBJ databases">
        <title>Sorghum-associated microbial communities from plants grown in Nebraska, USA.</title>
        <authorList>
            <person name="Schachtman D."/>
        </authorList>
    </citation>
    <scope>NUCLEOTIDE SEQUENCE [LARGE SCALE GENOMIC DNA]</scope>
    <source>
        <strain evidence="6 7">DS1781</strain>
    </source>
</reference>
<dbReference type="InterPro" id="IPR017441">
    <property type="entry name" value="Protein_kinase_ATP_BS"/>
</dbReference>
<dbReference type="SMART" id="SM00369">
    <property type="entry name" value="LRR_TYP"/>
    <property type="match status" value="4"/>
</dbReference>
<dbReference type="Gene3D" id="1.10.510.10">
    <property type="entry name" value="Transferase(Phosphotransferase) domain 1"/>
    <property type="match status" value="1"/>
</dbReference>
<dbReference type="PROSITE" id="PS51450">
    <property type="entry name" value="LRR"/>
    <property type="match status" value="1"/>
</dbReference>
<evidence type="ECO:0000256" key="2">
    <source>
        <dbReference type="ARBA" id="ARBA00022737"/>
    </source>
</evidence>
<feature type="binding site" evidence="3">
    <location>
        <position position="260"/>
    </location>
    <ligand>
        <name>ATP</name>
        <dbReference type="ChEBI" id="CHEBI:30616"/>
    </ligand>
</feature>
<keyword evidence="2" id="KW-0677">Repeat</keyword>
<dbReference type="EMBL" id="JAVDRF010000012">
    <property type="protein sequence ID" value="MDR6538712.1"/>
    <property type="molecule type" value="Genomic_DNA"/>
</dbReference>